<gene>
    <name evidence="2" type="ORF">EF807_07000</name>
</gene>
<organism evidence="2 3">
    <name type="scientific">Candidatus Methanolliviera hydrocarbonicum</name>
    <dbReference type="NCBI Taxonomy" id="2491085"/>
    <lineage>
        <taxon>Archaea</taxon>
        <taxon>Methanobacteriati</taxon>
        <taxon>Methanobacteriota</taxon>
        <taxon>Candidatus Methanoliparia</taxon>
        <taxon>Candidatus Methanoliparales</taxon>
        <taxon>Candidatus Methanollivieraceae</taxon>
        <taxon>Candidatus Methanolliviera</taxon>
    </lineage>
</organism>
<dbReference type="InterPro" id="IPR016799">
    <property type="entry name" value="UCP022062"/>
</dbReference>
<sequence length="183" mass="20911">MIASRRLANLKTEGFQMNLKILGGAIEIKDPTKFIEEIRDLSEDSVVQVVNADFIVGREHVEFAVKKALNSFKSGKNISRDLSIEIMLYLSGKRNIDKAMGIGVKKGKNDALFILYGDDTENLEKEIKDRYVIEEKDLLKYDKSKNRKLMEFFGITKEEIEAVGEEKIPKLVMERVVLLDILK</sequence>
<name>A0A520KVA6_9EURY</name>
<comment type="similarity">
    <text evidence="1">Belongs to the CGI121/TPRKB family.</text>
</comment>
<dbReference type="SUPFAM" id="SSF143870">
    <property type="entry name" value="PF0523-like"/>
    <property type="match status" value="1"/>
</dbReference>
<protein>
    <recommendedName>
        <fullName evidence="4">KEOPS complex component</fullName>
    </recommendedName>
</protein>
<evidence type="ECO:0000256" key="1">
    <source>
        <dbReference type="ARBA" id="ARBA00005546"/>
    </source>
</evidence>
<comment type="caution">
    <text evidence="2">The sequence shown here is derived from an EMBL/GenBank/DDBJ whole genome shotgun (WGS) entry which is preliminary data.</text>
</comment>
<reference evidence="2 3" key="1">
    <citation type="journal article" date="2019" name="Nat. Microbiol.">
        <title>Wide diversity of methane and short-chain alkane metabolisms in uncultured archaea.</title>
        <authorList>
            <person name="Borrel G."/>
            <person name="Adam P.S."/>
            <person name="McKay L.J."/>
            <person name="Chen L.X."/>
            <person name="Sierra-Garcia I.N."/>
            <person name="Sieber C.M."/>
            <person name="Letourneur Q."/>
            <person name="Ghozlane A."/>
            <person name="Andersen G.L."/>
            <person name="Li W.J."/>
            <person name="Hallam S.J."/>
            <person name="Muyzer G."/>
            <person name="de Oliveira V.M."/>
            <person name="Inskeep W.P."/>
            <person name="Banfield J.F."/>
            <person name="Gribaldo S."/>
        </authorList>
    </citation>
    <scope>NUCLEOTIDE SEQUENCE [LARGE SCALE GENOMIC DNA]</scope>
    <source>
        <strain evidence="2">NM1b</strain>
    </source>
</reference>
<evidence type="ECO:0000313" key="3">
    <source>
        <dbReference type="Proteomes" id="UP000320766"/>
    </source>
</evidence>
<dbReference type="AlphaFoldDB" id="A0A520KVA6"/>
<dbReference type="Pfam" id="PF08617">
    <property type="entry name" value="CGI-121"/>
    <property type="match status" value="1"/>
</dbReference>
<dbReference type="NCBIfam" id="NF011465">
    <property type="entry name" value="PRK14886.1-1"/>
    <property type="match status" value="1"/>
</dbReference>
<proteinExistence type="inferred from homology"/>
<accession>A0A520KVA6</accession>
<dbReference type="Gene3D" id="3.30.2380.10">
    <property type="entry name" value="CGI121/TPRKB"/>
    <property type="match status" value="1"/>
</dbReference>
<evidence type="ECO:0008006" key="4">
    <source>
        <dbReference type="Google" id="ProtNLM"/>
    </source>
</evidence>
<dbReference type="EMBL" id="RXIL01000127">
    <property type="protein sequence ID" value="RZN67814.1"/>
    <property type="molecule type" value="Genomic_DNA"/>
</dbReference>
<dbReference type="InterPro" id="IPR013926">
    <property type="entry name" value="CGI121/TPRKB"/>
</dbReference>
<dbReference type="PIRSF" id="PIRSF022062">
    <property type="entry name" value="UCP022062"/>
    <property type="match status" value="1"/>
</dbReference>
<dbReference type="InterPro" id="IPR036504">
    <property type="entry name" value="CGI121/TPRKB_sf"/>
</dbReference>
<evidence type="ECO:0000313" key="2">
    <source>
        <dbReference type="EMBL" id="RZN67814.1"/>
    </source>
</evidence>
<dbReference type="Proteomes" id="UP000320766">
    <property type="component" value="Unassembled WGS sequence"/>
</dbReference>